<name>A0ABM1LD73_GEKJA</name>
<feature type="region of interest" description="Disordered" evidence="1">
    <location>
        <begin position="1"/>
        <end position="393"/>
    </location>
</feature>
<gene>
    <name evidence="3" type="primary">LOC107124931</name>
</gene>
<dbReference type="Proteomes" id="UP000694871">
    <property type="component" value="Unplaced"/>
</dbReference>
<feature type="compositionally biased region" description="Low complexity" evidence="1">
    <location>
        <begin position="145"/>
        <end position="154"/>
    </location>
</feature>
<evidence type="ECO:0000313" key="2">
    <source>
        <dbReference type="Proteomes" id="UP000694871"/>
    </source>
</evidence>
<feature type="compositionally biased region" description="Basic and acidic residues" evidence="1">
    <location>
        <begin position="369"/>
        <end position="381"/>
    </location>
</feature>
<sequence length="393" mass="39459">SLRQAYATGRINQVVGGGSHALPEEEAASASRRGRPGLRLPGRGGERPRSATRVGAGGQAREGGGNGARPGQGGAHGRGGETEGKRGSGGAFARRPEKGAFFPGGGRPGVPGPGTPARRLARRSRARAPGAGCRLGAGSTPGWGRRVAVVVARRGSTDWGPREGGGTAPPEHRREGRPAEGPPRHGPGCHIDRGAGAQVAPSGSPARRGPMGKRVAPSGSAARRGHAPDGRGGPGPLRSLGKAVRFSLVRRGPSLSVRTTGNGLGGTARGEAPPHLNTDPREGPRGVLTDAARGERGRSGRQGRRVGRGSGPRPGLLPAGGRRERTVPLPGLLPAGGRSGRGVPLPGLLPAGGTLRTAAGARVRSGGTRGREGRGGGDAGRRPPRSGAPARPR</sequence>
<organism evidence="2 3">
    <name type="scientific">Gekko japonicus</name>
    <name type="common">Schlegel's Japanese gecko</name>
    <dbReference type="NCBI Taxonomy" id="146911"/>
    <lineage>
        <taxon>Eukaryota</taxon>
        <taxon>Metazoa</taxon>
        <taxon>Chordata</taxon>
        <taxon>Craniata</taxon>
        <taxon>Vertebrata</taxon>
        <taxon>Euteleostomi</taxon>
        <taxon>Lepidosauria</taxon>
        <taxon>Squamata</taxon>
        <taxon>Bifurcata</taxon>
        <taxon>Gekkota</taxon>
        <taxon>Gekkonidae</taxon>
        <taxon>Gekkoninae</taxon>
        <taxon>Gekko</taxon>
    </lineage>
</organism>
<accession>A0ABM1LD73</accession>
<evidence type="ECO:0000313" key="3">
    <source>
        <dbReference type="RefSeq" id="XP_015283910.1"/>
    </source>
</evidence>
<protein>
    <submittedName>
        <fullName evidence="3">Collagen alpha-1(III) chain-like</fullName>
    </submittedName>
</protein>
<feature type="compositionally biased region" description="Low complexity" evidence="1">
    <location>
        <begin position="311"/>
        <end position="320"/>
    </location>
</feature>
<evidence type="ECO:0000256" key="1">
    <source>
        <dbReference type="SAM" id="MobiDB-lite"/>
    </source>
</evidence>
<dbReference type="GeneID" id="107124931"/>
<feature type="compositionally biased region" description="Gly residues" evidence="1">
    <location>
        <begin position="55"/>
        <end position="77"/>
    </location>
</feature>
<proteinExistence type="predicted"/>
<reference evidence="3" key="1">
    <citation type="submission" date="2025-08" db="UniProtKB">
        <authorList>
            <consortium name="RefSeq"/>
        </authorList>
    </citation>
    <scope>IDENTIFICATION</scope>
</reference>
<feature type="compositionally biased region" description="Low complexity" evidence="1">
    <location>
        <begin position="341"/>
        <end position="366"/>
    </location>
</feature>
<keyword evidence="2" id="KW-1185">Reference proteome</keyword>
<dbReference type="RefSeq" id="XP_015283910.1">
    <property type="nucleotide sequence ID" value="XM_015428424.1"/>
</dbReference>
<feature type="non-terminal residue" evidence="3">
    <location>
        <position position="1"/>
    </location>
</feature>